<dbReference type="SMART" id="SM00248">
    <property type="entry name" value="ANK"/>
    <property type="match status" value="3"/>
</dbReference>
<feature type="domain" description="PGG" evidence="2">
    <location>
        <begin position="495"/>
        <end position="531"/>
    </location>
</feature>
<organism evidence="3 4">
    <name type="scientific">Papaver somniferum</name>
    <name type="common">Opium poppy</name>
    <dbReference type="NCBI Taxonomy" id="3469"/>
    <lineage>
        <taxon>Eukaryota</taxon>
        <taxon>Viridiplantae</taxon>
        <taxon>Streptophyta</taxon>
        <taxon>Embryophyta</taxon>
        <taxon>Tracheophyta</taxon>
        <taxon>Spermatophyta</taxon>
        <taxon>Magnoliopsida</taxon>
        <taxon>Ranunculales</taxon>
        <taxon>Papaveraceae</taxon>
        <taxon>Papaveroideae</taxon>
        <taxon>Papaver</taxon>
    </lineage>
</organism>
<gene>
    <name evidence="3" type="ORF">C5167_006723</name>
</gene>
<proteinExistence type="predicted"/>
<evidence type="ECO:0000313" key="4">
    <source>
        <dbReference type="Proteomes" id="UP000316621"/>
    </source>
</evidence>
<dbReference type="SUPFAM" id="SSF48403">
    <property type="entry name" value="Ankyrin repeat"/>
    <property type="match status" value="1"/>
</dbReference>
<accession>A0A4Y7JE89</accession>
<dbReference type="PANTHER" id="PTHR24177">
    <property type="entry name" value="CASKIN"/>
    <property type="match status" value="1"/>
</dbReference>
<feature type="region of interest" description="Disordered" evidence="1">
    <location>
        <begin position="63"/>
        <end position="82"/>
    </location>
</feature>
<name>A0A4Y7JE89_PAPSO</name>
<evidence type="ECO:0000256" key="1">
    <source>
        <dbReference type="SAM" id="MobiDB-lite"/>
    </source>
</evidence>
<dbReference type="InterPro" id="IPR026961">
    <property type="entry name" value="PGG_dom"/>
</dbReference>
<sequence>MSTSNINVEGRDRDTRLHETIRLTIESQEAMLRKLSELEANNDQHHIVLASNEAKDKLVMVSPASDQNPSVQLHEDDKKDHVKEDVNKLVRSPSLNNRTERQENNKQVSRENILDGYELLFDAAAKGDWLKANEFFKTNPTAMSQVITVQSQTPLHIAVINRQWMFVEEILKVMPPEALELKERYYQNTALHQAVWDGNTKAAEMMVKKNPKLTQIRDKWGAVPLLLAIKSISNGQKETALYLYSVTKDEDPSPFSGYDGAELLCCTIDANFYDLAMCLVKRFAKLVTEKTRSKVCGIEMMVQRPFAFRSGEKLKGWKSYLYELIQVNMDSLPYDHDTRGDEENPVERPNNASNKRTVTEFIDIETTMTELEIRDFFSNSSVLKTAIKYGIPEFVLECVDKFPFLIRCREDNKINLLSLRDKGNNTILHYAAKLAPSPQLNSVSGAALQMQRELLWYKGVESLVLEQNKFMRNKEGETAQYIFTKEHKELMEKGEKWMKYTSQSCMLVATLITTVAFAAAFTVPGGNITEAPPGIENVLAGASFPAGSLYKALRLVINLTSGYFRRCSSAVGKFKCS</sequence>
<evidence type="ECO:0000313" key="3">
    <source>
        <dbReference type="EMBL" id="RZC59413.1"/>
    </source>
</evidence>
<reference evidence="3 4" key="1">
    <citation type="journal article" date="2018" name="Science">
        <title>The opium poppy genome and morphinan production.</title>
        <authorList>
            <person name="Guo L."/>
            <person name="Winzer T."/>
            <person name="Yang X."/>
            <person name="Li Y."/>
            <person name="Ning Z."/>
            <person name="He Z."/>
            <person name="Teodor R."/>
            <person name="Lu Y."/>
            <person name="Bowser T.A."/>
            <person name="Graham I.A."/>
            <person name="Ye K."/>
        </authorList>
    </citation>
    <scope>NUCLEOTIDE SEQUENCE [LARGE SCALE GENOMIC DNA]</scope>
    <source>
        <strain evidence="4">cv. HN1</strain>
        <tissue evidence="3">Leaves</tissue>
    </source>
</reference>
<protein>
    <recommendedName>
        <fullName evidence="2">PGG domain-containing protein</fullName>
    </recommendedName>
</protein>
<evidence type="ECO:0000259" key="2">
    <source>
        <dbReference type="Pfam" id="PF13962"/>
    </source>
</evidence>
<dbReference type="InterPro" id="IPR002110">
    <property type="entry name" value="Ankyrin_rpt"/>
</dbReference>
<dbReference type="AlphaFoldDB" id="A0A4Y7JE89"/>
<dbReference type="PANTHER" id="PTHR24177:SF365">
    <property type="entry name" value="ANKYRIN REPEAT-CONTAINING PROTEIN NPR4-LIKE ISOFORM X1"/>
    <property type="match status" value="1"/>
</dbReference>
<dbReference type="EMBL" id="CM010718">
    <property type="protein sequence ID" value="RZC59413.1"/>
    <property type="molecule type" value="Genomic_DNA"/>
</dbReference>
<dbReference type="Gene3D" id="1.25.40.20">
    <property type="entry name" value="Ankyrin repeat-containing domain"/>
    <property type="match status" value="1"/>
</dbReference>
<dbReference type="InterPro" id="IPR036770">
    <property type="entry name" value="Ankyrin_rpt-contain_sf"/>
</dbReference>
<dbReference type="GO" id="GO:0016020">
    <property type="term" value="C:membrane"/>
    <property type="evidence" value="ECO:0007669"/>
    <property type="project" value="TreeGrafter"/>
</dbReference>
<dbReference type="Pfam" id="PF13962">
    <property type="entry name" value="PGG"/>
    <property type="match status" value="1"/>
</dbReference>
<dbReference type="OMA" id="CTIDANF"/>
<dbReference type="Proteomes" id="UP000316621">
    <property type="component" value="Chromosome 4"/>
</dbReference>
<feature type="compositionally biased region" description="Basic and acidic residues" evidence="1">
    <location>
        <begin position="73"/>
        <end position="82"/>
    </location>
</feature>
<keyword evidence="4" id="KW-1185">Reference proteome</keyword>
<dbReference type="Gramene" id="RZC59413">
    <property type="protein sequence ID" value="RZC59413"/>
    <property type="gene ID" value="C5167_006723"/>
</dbReference>